<name>A0A4Z2IJ32_9TELE</name>
<protein>
    <submittedName>
        <fullName evidence="2">Uncharacterized protein</fullName>
    </submittedName>
</protein>
<proteinExistence type="predicted"/>
<evidence type="ECO:0000313" key="3">
    <source>
        <dbReference type="Proteomes" id="UP000314294"/>
    </source>
</evidence>
<feature type="region of interest" description="Disordered" evidence="1">
    <location>
        <begin position="1"/>
        <end position="31"/>
    </location>
</feature>
<sequence>MRLVAVKHNSPHEDEDGQAGGRGESEPFREQPVDDLHVVDAELNLPGSPAGLSVTDGVLKLPERSRPDETLTGKMGWCDTEDCGACSGAPRQRNPRYASIAAGCGDARRVHVEAATHVLLAEL</sequence>
<dbReference type="AlphaFoldDB" id="A0A4Z2IJ32"/>
<dbReference type="Proteomes" id="UP000314294">
    <property type="component" value="Unassembled WGS sequence"/>
</dbReference>
<keyword evidence="3" id="KW-1185">Reference proteome</keyword>
<accession>A0A4Z2IJ32</accession>
<gene>
    <name evidence="2" type="ORF">EYF80_012083</name>
</gene>
<comment type="caution">
    <text evidence="2">The sequence shown here is derived from an EMBL/GenBank/DDBJ whole genome shotgun (WGS) entry which is preliminary data.</text>
</comment>
<reference evidence="2 3" key="1">
    <citation type="submission" date="2019-03" db="EMBL/GenBank/DDBJ databases">
        <title>First draft genome of Liparis tanakae, snailfish: a comprehensive survey of snailfish specific genes.</title>
        <authorList>
            <person name="Kim W."/>
            <person name="Song I."/>
            <person name="Jeong J.-H."/>
            <person name="Kim D."/>
            <person name="Kim S."/>
            <person name="Ryu S."/>
            <person name="Song J.Y."/>
            <person name="Lee S.K."/>
        </authorList>
    </citation>
    <scope>NUCLEOTIDE SEQUENCE [LARGE SCALE GENOMIC DNA]</scope>
    <source>
        <tissue evidence="2">Muscle</tissue>
    </source>
</reference>
<dbReference type="EMBL" id="SRLO01000080">
    <property type="protein sequence ID" value="TNN77785.1"/>
    <property type="molecule type" value="Genomic_DNA"/>
</dbReference>
<organism evidence="2 3">
    <name type="scientific">Liparis tanakae</name>
    <name type="common">Tanaka's snailfish</name>
    <dbReference type="NCBI Taxonomy" id="230148"/>
    <lineage>
        <taxon>Eukaryota</taxon>
        <taxon>Metazoa</taxon>
        <taxon>Chordata</taxon>
        <taxon>Craniata</taxon>
        <taxon>Vertebrata</taxon>
        <taxon>Euteleostomi</taxon>
        <taxon>Actinopterygii</taxon>
        <taxon>Neopterygii</taxon>
        <taxon>Teleostei</taxon>
        <taxon>Neoteleostei</taxon>
        <taxon>Acanthomorphata</taxon>
        <taxon>Eupercaria</taxon>
        <taxon>Perciformes</taxon>
        <taxon>Cottioidei</taxon>
        <taxon>Cottales</taxon>
        <taxon>Liparidae</taxon>
        <taxon>Liparis</taxon>
    </lineage>
</organism>
<evidence type="ECO:0000256" key="1">
    <source>
        <dbReference type="SAM" id="MobiDB-lite"/>
    </source>
</evidence>
<evidence type="ECO:0000313" key="2">
    <source>
        <dbReference type="EMBL" id="TNN77785.1"/>
    </source>
</evidence>